<comment type="caution">
    <text evidence="1">The sequence shown here is derived from an EMBL/GenBank/DDBJ whole genome shotgun (WGS) entry which is preliminary data.</text>
</comment>
<sequence length="378" mass="39548">MKQTNSKPPAFQRKNHTARWVTLAICVVLFSGIAGIGGGYAAYRLAAQNDRQSSLTINQDASSQHGSGSIEAVDVSNVVDVCRPTVVEITTETATSGNNPFAQYVEQGAGSGVIMSADGYIITNNHVIANTSSIKVKTVEGAEYDAKLIGTDPQTDLAVIKIDADQLPAATFGNSNDLKVGDIAIAIGNPLGSLGGTVTTGIISALDREITIENETMTLLQTDAAINPGNSGGGLFDAAGNLIGIVNAKQSAAGIEGLGFAIPISDAIEILDELIQNGSVTTRPALNVSLYDHTASFGNSDYPDGVYIVQVIEGGAADQAGLKVNDRIVSFDGQTVQSASEVKQLLRRHKIGDVVPMEIERDGRTHEVKIKLSQQTAQ</sequence>
<accession>A0AC61R621</accession>
<evidence type="ECO:0000313" key="2">
    <source>
        <dbReference type="Proteomes" id="UP000308836"/>
    </source>
</evidence>
<reference evidence="1" key="1">
    <citation type="submission" date="2019-04" db="EMBL/GenBank/DDBJ databases">
        <title>Microbes associate with the intestines of laboratory mice.</title>
        <authorList>
            <person name="Navarre W."/>
            <person name="Wong E."/>
            <person name="Huang K."/>
            <person name="Tropini C."/>
            <person name="Ng K."/>
            <person name="Yu B."/>
        </authorList>
    </citation>
    <scope>NUCLEOTIDE SEQUENCE</scope>
    <source>
        <strain evidence="1">NM09_H32</strain>
    </source>
</reference>
<protein>
    <submittedName>
        <fullName evidence="1">PDZ domain-containing protein</fullName>
    </submittedName>
</protein>
<gene>
    <name evidence="1" type="ORF">E5336_08465</name>
</gene>
<dbReference type="Proteomes" id="UP000308836">
    <property type="component" value="Unassembled WGS sequence"/>
</dbReference>
<dbReference type="EMBL" id="SRYG01000017">
    <property type="protein sequence ID" value="TGY65442.1"/>
    <property type="molecule type" value="Genomic_DNA"/>
</dbReference>
<keyword evidence="2" id="KW-1185">Reference proteome</keyword>
<proteinExistence type="predicted"/>
<organism evidence="1 2">
    <name type="scientific">Dubosiella muris</name>
    <dbReference type="NCBI Taxonomy" id="3038133"/>
    <lineage>
        <taxon>Bacteria</taxon>
        <taxon>Bacillati</taxon>
        <taxon>Bacillota</taxon>
        <taxon>Erysipelotrichia</taxon>
        <taxon>Erysipelotrichales</taxon>
        <taxon>Erysipelotrichaceae</taxon>
        <taxon>Dubosiella</taxon>
    </lineage>
</organism>
<name>A0AC61R621_9FIRM</name>
<evidence type="ECO:0000313" key="1">
    <source>
        <dbReference type="EMBL" id="TGY65442.1"/>
    </source>
</evidence>